<proteinExistence type="predicted"/>
<evidence type="ECO:0000313" key="3">
    <source>
        <dbReference type="Proteomes" id="UP001597492"/>
    </source>
</evidence>
<feature type="region of interest" description="Disordered" evidence="1">
    <location>
        <begin position="1"/>
        <end position="23"/>
    </location>
</feature>
<dbReference type="EMBL" id="JBHUNE010000007">
    <property type="protein sequence ID" value="MFD2758749.1"/>
    <property type="molecule type" value="Genomic_DNA"/>
</dbReference>
<evidence type="ECO:0008006" key="4">
    <source>
        <dbReference type="Google" id="ProtNLM"/>
    </source>
</evidence>
<feature type="compositionally biased region" description="Polar residues" evidence="1">
    <location>
        <begin position="1"/>
        <end position="21"/>
    </location>
</feature>
<protein>
    <recommendedName>
        <fullName evidence="4">Asp23/Gls24 family envelope stress response protein</fullName>
    </recommendedName>
</protein>
<dbReference type="RefSeq" id="WP_019619120.1">
    <property type="nucleotide sequence ID" value="NZ_JBHUNE010000007.1"/>
</dbReference>
<evidence type="ECO:0000256" key="1">
    <source>
        <dbReference type="SAM" id="MobiDB-lite"/>
    </source>
</evidence>
<accession>A0ABW5V258</accession>
<dbReference type="Proteomes" id="UP001597492">
    <property type="component" value="Unassembled WGS sequence"/>
</dbReference>
<reference evidence="3" key="1">
    <citation type="journal article" date="2019" name="Int. J. Syst. Evol. Microbiol.">
        <title>The Global Catalogue of Microorganisms (GCM) 10K type strain sequencing project: providing services to taxonomists for standard genome sequencing and annotation.</title>
        <authorList>
            <consortium name="The Broad Institute Genomics Platform"/>
            <consortium name="The Broad Institute Genome Sequencing Center for Infectious Disease"/>
            <person name="Wu L."/>
            <person name="Ma J."/>
        </authorList>
    </citation>
    <scope>NUCLEOTIDE SEQUENCE [LARGE SCALE GENOMIC DNA]</scope>
    <source>
        <strain evidence="3">TISTR 1514</strain>
    </source>
</reference>
<keyword evidence="3" id="KW-1185">Reference proteome</keyword>
<comment type="caution">
    <text evidence="2">The sequence shown here is derived from an EMBL/GenBank/DDBJ whole genome shotgun (WGS) entry which is preliminary data.</text>
</comment>
<name>A0ABW5V258_9MICO</name>
<gene>
    <name evidence="2" type="ORF">ACFSW7_10220</name>
</gene>
<evidence type="ECO:0000313" key="2">
    <source>
        <dbReference type="EMBL" id="MFD2758749.1"/>
    </source>
</evidence>
<sequence length="129" mass="13390">MTAGEQSQAYDETQAVSTDPSSIDAGELAAEIESAVRAVPGVTIVFRSGSALSKLVEAGAQALGLRDEASLVAVEANDAGVRVTASLGLDAGLSVAETLRRAREVIATLLEARGLREPEIRLTAVYIEH</sequence>
<organism evidence="2 3">
    <name type="scientific">Gulosibacter faecalis</name>
    <dbReference type="NCBI Taxonomy" id="272240"/>
    <lineage>
        <taxon>Bacteria</taxon>
        <taxon>Bacillati</taxon>
        <taxon>Actinomycetota</taxon>
        <taxon>Actinomycetes</taxon>
        <taxon>Micrococcales</taxon>
        <taxon>Microbacteriaceae</taxon>
        <taxon>Gulosibacter</taxon>
    </lineage>
</organism>